<proteinExistence type="predicted"/>
<dbReference type="PANTHER" id="PTHR30576:SF10">
    <property type="entry name" value="SLL5057 PROTEIN"/>
    <property type="match status" value="1"/>
</dbReference>
<dbReference type="AlphaFoldDB" id="A0A382QAG5"/>
<sequence>FWSKRIGVNNKIFLIPKFRTMKQNTPDVATHLLKDPDQFLTSMGPFLRRTSLDEIPQLYSVFLGDMSLVGPRPALFNQEDLINLRTEKGIHKLKPGITGWAQVNGRDEITIPEKVSLEEEYLDKMSWKMDMYILWLTFIKVLKKDSITH</sequence>
<gene>
    <name evidence="2" type="ORF">METZ01_LOCUS335408</name>
</gene>
<reference evidence="2" key="1">
    <citation type="submission" date="2018-05" db="EMBL/GenBank/DDBJ databases">
        <authorList>
            <person name="Lanie J.A."/>
            <person name="Ng W.-L."/>
            <person name="Kazmierczak K.M."/>
            <person name="Andrzejewski T.M."/>
            <person name="Davidsen T.M."/>
            <person name="Wayne K.J."/>
            <person name="Tettelin H."/>
            <person name="Glass J.I."/>
            <person name="Rusch D."/>
            <person name="Podicherti R."/>
            <person name="Tsui H.-C.T."/>
            <person name="Winkler M.E."/>
        </authorList>
    </citation>
    <scope>NUCLEOTIDE SEQUENCE</scope>
</reference>
<dbReference type="EMBL" id="UINC01113140">
    <property type="protein sequence ID" value="SVC82554.1"/>
    <property type="molecule type" value="Genomic_DNA"/>
</dbReference>
<feature type="domain" description="Bacterial sugar transferase" evidence="1">
    <location>
        <begin position="1"/>
        <end position="143"/>
    </location>
</feature>
<dbReference type="InterPro" id="IPR003362">
    <property type="entry name" value="Bact_transf"/>
</dbReference>
<feature type="non-terminal residue" evidence="2">
    <location>
        <position position="1"/>
    </location>
</feature>
<accession>A0A382QAG5</accession>
<protein>
    <recommendedName>
        <fullName evidence="1">Bacterial sugar transferase domain-containing protein</fullName>
    </recommendedName>
</protein>
<evidence type="ECO:0000259" key="1">
    <source>
        <dbReference type="Pfam" id="PF02397"/>
    </source>
</evidence>
<dbReference type="Pfam" id="PF02397">
    <property type="entry name" value="Bac_transf"/>
    <property type="match status" value="1"/>
</dbReference>
<organism evidence="2">
    <name type="scientific">marine metagenome</name>
    <dbReference type="NCBI Taxonomy" id="408172"/>
    <lineage>
        <taxon>unclassified sequences</taxon>
        <taxon>metagenomes</taxon>
        <taxon>ecological metagenomes</taxon>
    </lineage>
</organism>
<evidence type="ECO:0000313" key="2">
    <source>
        <dbReference type="EMBL" id="SVC82554.1"/>
    </source>
</evidence>
<dbReference type="PANTHER" id="PTHR30576">
    <property type="entry name" value="COLANIC BIOSYNTHESIS UDP-GLUCOSE LIPID CARRIER TRANSFERASE"/>
    <property type="match status" value="1"/>
</dbReference>
<dbReference type="GO" id="GO:0016780">
    <property type="term" value="F:phosphotransferase activity, for other substituted phosphate groups"/>
    <property type="evidence" value="ECO:0007669"/>
    <property type="project" value="TreeGrafter"/>
</dbReference>
<name>A0A382QAG5_9ZZZZ</name>